<organism evidence="1 2">
    <name type="scientific">Niabella ginsengisoli</name>
    <dbReference type="NCBI Taxonomy" id="522298"/>
    <lineage>
        <taxon>Bacteria</taxon>
        <taxon>Pseudomonadati</taxon>
        <taxon>Bacteroidota</taxon>
        <taxon>Chitinophagia</taxon>
        <taxon>Chitinophagales</taxon>
        <taxon>Chitinophagaceae</taxon>
        <taxon>Niabella</taxon>
    </lineage>
</organism>
<comment type="caution">
    <text evidence="1">The sequence shown here is derived from an EMBL/GenBank/DDBJ whole genome shotgun (WGS) entry which is preliminary data.</text>
</comment>
<gene>
    <name evidence="1" type="ORF">MKP09_00680</name>
</gene>
<evidence type="ECO:0000313" key="1">
    <source>
        <dbReference type="EMBL" id="MCH5596545.1"/>
    </source>
</evidence>
<dbReference type="EMBL" id="JAKWBL010000001">
    <property type="protein sequence ID" value="MCH5596545.1"/>
    <property type="molecule type" value="Genomic_DNA"/>
</dbReference>
<keyword evidence="2" id="KW-1185">Reference proteome</keyword>
<reference evidence="1 2" key="1">
    <citation type="submission" date="2022-02" db="EMBL/GenBank/DDBJ databases">
        <authorList>
            <person name="Min J."/>
        </authorList>
    </citation>
    <scope>NUCLEOTIDE SEQUENCE [LARGE SCALE GENOMIC DNA]</scope>
    <source>
        <strain evidence="1 2">GR10-1</strain>
    </source>
</reference>
<dbReference type="RefSeq" id="WP_240825632.1">
    <property type="nucleotide sequence ID" value="NZ_JAKWBL010000001.1"/>
</dbReference>
<proteinExistence type="predicted"/>
<dbReference type="InterPro" id="IPR036271">
    <property type="entry name" value="Tet_transcr_reg_TetR-rel_C_sf"/>
</dbReference>
<evidence type="ECO:0000313" key="2">
    <source>
        <dbReference type="Proteomes" id="UP001202248"/>
    </source>
</evidence>
<name>A0ABS9SDW6_9BACT</name>
<accession>A0ABS9SDW6</accession>
<protein>
    <submittedName>
        <fullName evidence="1">TetR/AcrR family transcriptional regulator</fullName>
    </submittedName>
</protein>
<dbReference type="Proteomes" id="UP001202248">
    <property type="component" value="Unassembled WGS sequence"/>
</dbReference>
<dbReference type="Gene3D" id="1.10.357.10">
    <property type="entry name" value="Tetracycline Repressor, domain 2"/>
    <property type="match status" value="1"/>
</dbReference>
<dbReference type="SUPFAM" id="SSF48498">
    <property type="entry name" value="Tetracyclin repressor-like, C-terminal domain"/>
    <property type="match status" value="1"/>
</dbReference>
<sequence>MVADTIEMILENNSTNCENCRQKAKNAIHEGFLATASVSEMMRRMNPVLLFDMQKYYPVAYRKFLKFKGEFLYNFIRYSLEWGVKDGLFREDIDVNFVSRLRLESINLPFQRSFYDAMDTDLGTLQEEIFILFLYGIATPKGTRMINKYRTEKQKPFTDDNK</sequence>